<dbReference type="Proteomes" id="UP000048289">
    <property type="component" value="Unassembled WGS sequence"/>
</dbReference>
<dbReference type="AlphaFoldDB" id="A0A654TB23"/>
<feature type="compositionally biased region" description="Polar residues" evidence="1">
    <location>
        <begin position="1"/>
        <end position="10"/>
    </location>
</feature>
<sequence>MNTVTAESIATSSSRSRSTTVPETISRSRWNVISRGPMKVS</sequence>
<evidence type="ECO:0000256" key="1">
    <source>
        <dbReference type="SAM" id="MobiDB-lite"/>
    </source>
</evidence>
<reference evidence="4 5" key="2">
    <citation type="submission" date="2015-03" db="EMBL/GenBank/DDBJ databases">
        <authorList>
            <consortium name="Pathogen Informatics"/>
        </authorList>
    </citation>
    <scope>NUCLEOTIDE SEQUENCE [LARGE SCALE GENOMIC DNA]</scope>
    <source>
        <strain evidence="2 5">G09901357</strain>
        <strain evidence="4">N09902308</strain>
    </source>
</reference>
<feature type="compositionally biased region" description="Low complexity" evidence="1">
    <location>
        <begin position="11"/>
        <end position="20"/>
    </location>
</feature>
<dbReference type="EMBL" id="CSBK01002524">
    <property type="protein sequence ID" value="COZ91909.1"/>
    <property type="molecule type" value="Genomic_DNA"/>
</dbReference>
<evidence type="ECO:0000313" key="2">
    <source>
        <dbReference type="EMBL" id="CFE41182.1"/>
    </source>
</evidence>
<name>A0A654TB23_MYCTX</name>
<dbReference type="EMBL" id="CFOE01000405">
    <property type="protein sequence ID" value="CFE41182.1"/>
    <property type="molecule type" value="Genomic_DNA"/>
</dbReference>
<feature type="region of interest" description="Disordered" evidence="1">
    <location>
        <begin position="1"/>
        <end position="24"/>
    </location>
</feature>
<proteinExistence type="predicted"/>
<evidence type="ECO:0000313" key="3">
    <source>
        <dbReference type="EMBL" id="COZ91909.1"/>
    </source>
</evidence>
<organism evidence="2 5">
    <name type="scientific">Mycobacterium tuberculosis</name>
    <dbReference type="NCBI Taxonomy" id="1773"/>
    <lineage>
        <taxon>Bacteria</taxon>
        <taxon>Bacillati</taxon>
        <taxon>Actinomycetota</taxon>
        <taxon>Actinomycetes</taxon>
        <taxon>Mycobacteriales</taxon>
        <taxon>Mycobacteriaceae</taxon>
        <taxon>Mycobacterium</taxon>
        <taxon>Mycobacterium tuberculosis complex</taxon>
    </lineage>
</organism>
<protein>
    <submittedName>
        <fullName evidence="2">Uncharacterized protein</fullName>
    </submittedName>
</protein>
<accession>A0A654TB23</accession>
<gene>
    <name evidence="2" type="ORF">ERS007681_02793</name>
    <name evidence="3" type="ORF">ERS007739_04248</name>
</gene>
<evidence type="ECO:0000313" key="5">
    <source>
        <dbReference type="Proteomes" id="UP000048289"/>
    </source>
</evidence>
<dbReference type="Proteomes" id="UP000039021">
    <property type="component" value="Unassembled WGS sequence"/>
</dbReference>
<evidence type="ECO:0000313" key="4">
    <source>
        <dbReference type="Proteomes" id="UP000039021"/>
    </source>
</evidence>
<reference evidence="3" key="1">
    <citation type="submission" date="2015-03" db="EMBL/GenBank/DDBJ databases">
        <authorList>
            <consortium name="Pathogen Informatics"/>
            <person name="Murphy D."/>
        </authorList>
    </citation>
    <scope>NUCLEOTIDE SEQUENCE</scope>
    <source>
        <strain evidence="3">N09902308</strain>
    </source>
</reference>